<protein>
    <submittedName>
        <fullName evidence="2">Uncharacterized protein</fullName>
    </submittedName>
</protein>
<dbReference type="Proteomes" id="UP000703269">
    <property type="component" value="Unassembled WGS sequence"/>
</dbReference>
<dbReference type="AlphaFoldDB" id="A0A9P3GF43"/>
<gene>
    <name evidence="2" type="ORF">PsYK624_099320</name>
</gene>
<name>A0A9P3GF43_9APHY</name>
<accession>A0A9P3GF43</accession>
<feature type="region of interest" description="Disordered" evidence="1">
    <location>
        <begin position="383"/>
        <end position="416"/>
    </location>
</feature>
<evidence type="ECO:0000313" key="2">
    <source>
        <dbReference type="EMBL" id="GJE93771.1"/>
    </source>
</evidence>
<comment type="caution">
    <text evidence="2">The sequence shown here is derived from an EMBL/GenBank/DDBJ whole genome shotgun (WGS) entry which is preliminary data.</text>
</comment>
<reference evidence="2 3" key="1">
    <citation type="submission" date="2021-08" db="EMBL/GenBank/DDBJ databases">
        <title>Draft Genome Sequence of Phanerochaete sordida strain YK-624.</title>
        <authorList>
            <person name="Mori T."/>
            <person name="Dohra H."/>
            <person name="Suzuki T."/>
            <person name="Kawagishi H."/>
            <person name="Hirai H."/>
        </authorList>
    </citation>
    <scope>NUCLEOTIDE SEQUENCE [LARGE SCALE GENOMIC DNA]</scope>
    <source>
        <strain evidence="2 3">YK-624</strain>
    </source>
</reference>
<dbReference type="EMBL" id="BPQB01000035">
    <property type="protein sequence ID" value="GJE93771.1"/>
    <property type="molecule type" value="Genomic_DNA"/>
</dbReference>
<proteinExistence type="predicted"/>
<keyword evidence="3" id="KW-1185">Reference proteome</keyword>
<organism evidence="2 3">
    <name type="scientific">Phanerochaete sordida</name>
    <dbReference type="NCBI Taxonomy" id="48140"/>
    <lineage>
        <taxon>Eukaryota</taxon>
        <taxon>Fungi</taxon>
        <taxon>Dikarya</taxon>
        <taxon>Basidiomycota</taxon>
        <taxon>Agaricomycotina</taxon>
        <taxon>Agaricomycetes</taxon>
        <taxon>Polyporales</taxon>
        <taxon>Phanerochaetaceae</taxon>
        <taxon>Phanerochaete</taxon>
    </lineage>
</organism>
<sequence>MSTPASFISLADRSTNVFNWSLVDVRKYFDELKAKMRAEAPQAAEQSPDEQNRNAILEDVWGIIEECLFAGRSYAVMRVQENGKTVELPKCIRAQERLGSFIDITNFYDALGFVICAIDTDVHRDARHEAWALLMLKKYARICALVYRDHFAQAAVARVGNSMAKSTKLPTCAMVLWGPMAGEQIMTVPHIKPDEYAISMSCSLPGDASGTAKGKAAKEETSLKTRACVVRREDLFEQFAQLRNYNPFKKWEYGNCAETNTFISRFGGPRVEGYAVNLTAFTKDSQEDADMDEVKMTMCGNCLQVCACGDQEVRDAADDREYWNKEKAPKPVEGKPVPEWCRNALYVSLPTPQLREAAARAARAVAGAASAVVSAGSGAGQALASAAQAAVPGPSRPAAGSSSTRPARGTSRTQGR</sequence>
<evidence type="ECO:0000256" key="1">
    <source>
        <dbReference type="SAM" id="MobiDB-lite"/>
    </source>
</evidence>
<evidence type="ECO:0000313" key="3">
    <source>
        <dbReference type="Proteomes" id="UP000703269"/>
    </source>
</evidence>
<feature type="compositionally biased region" description="Low complexity" evidence="1">
    <location>
        <begin position="383"/>
        <end position="409"/>
    </location>
</feature>